<gene>
    <name evidence="2" type="ORF">AVDCRST_MAG08-35</name>
</gene>
<feature type="compositionally biased region" description="Basic residues" evidence="1">
    <location>
        <begin position="1"/>
        <end position="11"/>
    </location>
</feature>
<evidence type="ECO:0000313" key="2">
    <source>
        <dbReference type="EMBL" id="CAA9209539.1"/>
    </source>
</evidence>
<proteinExistence type="predicted"/>
<feature type="non-terminal residue" evidence="2">
    <location>
        <position position="147"/>
    </location>
</feature>
<evidence type="ECO:0000256" key="1">
    <source>
        <dbReference type="SAM" id="MobiDB-lite"/>
    </source>
</evidence>
<protein>
    <submittedName>
        <fullName evidence="2">Uncharacterized protein</fullName>
    </submittedName>
</protein>
<dbReference type="AlphaFoldDB" id="A0A6J4H2M1"/>
<organism evidence="2">
    <name type="scientific">uncultured Acetobacteraceae bacterium</name>
    <dbReference type="NCBI Taxonomy" id="169975"/>
    <lineage>
        <taxon>Bacteria</taxon>
        <taxon>Pseudomonadati</taxon>
        <taxon>Pseudomonadota</taxon>
        <taxon>Alphaproteobacteria</taxon>
        <taxon>Acetobacterales</taxon>
        <taxon>Acetobacteraceae</taxon>
        <taxon>environmental samples</taxon>
    </lineage>
</organism>
<feature type="non-terminal residue" evidence="2">
    <location>
        <position position="1"/>
    </location>
</feature>
<feature type="compositionally biased region" description="Basic residues" evidence="1">
    <location>
        <begin position="117"/>
        <end position="129"/>
    </location>
</feature>
<feature type="compositionally biased region" description="Basic and acidic residues" evidence="1">
    <location>
        <begin position="130"/>
        <end position="147"/>
    </location>
</feature>
<sequence>GAHPILRRPVRRPGIPVRRDGHAAGGGARLRPPLGPAALPHGRGAGAGKPLRRADRQRHPHARGRLRAHAPHRLRGRGVHGWHRPGGEMAGAGAAGRRDRRVRPCGGADAEPEPPRPRRRQGPLHRHSDRGRGGGDRDRGDAHPQAV</sequence>
<feature type="compositionally biased region" description="Low complexity" evidence="1">
    <location>
        <begin position="29"/>
        <end position="42"/>
    </location>
</feature>
<accession>A0A6J4H2M1</accession>
<name>A0A6J4H2M1_9PROT</name>
<reference evidence="2" key="1">
    <citation type="submission" date="2020-02" db="EMBL/GenBank/DDBJ databases">
        <authorList>
            <person name="Meier V. D."/>
        </authorList>
    </citation>
    <scope>NUCLEOTIDE SEQUENCE</scope>
    <source>
        <strain evidence="2">AVDCRST_MAG08</strain>
    </source>
</reference>
<dbReference type="EMBL" id="CADCTG010000003">
    <property type="protein sequence ID" value="CAA9209539.1"/>
    <property type="molecule type" value="Genomic_DNA"/>
</dbReference>
<feature type="region of interest" description="Disordered" evidence="1">
    <location>
        <begin position="1"/>
        <end position="147"/>
    </location>
</feature>
<feature type="compositionally biased region" description="Basic residues" evidence="1">
    <location>
        <begin position="55"/>
        <end position="83"/>
    </location>
</feature>